<feature type="transmembrane region" description="Helical" evidence="1">
    <location>
        <begin position="82"/>
        <end position="103"/>
    </location>
</feature>
<proteinExistence type="predicted"/>
<accession>A0A1H1V7C2</accession>
<evidence type="ECO:0000313" key="2">
    <source>
        <dbReference type="EMBL" id="SDS80704.1"/>
    </source>
</evidence>
<feature type="transmembrane region" description="Helical" evidence="1">
    <location>
        <begin position="55"/>
        <end position="75"/>
    </location>
</feature>
<feature type="transmembrane region" description="Helical" evidence="1">
    <location>
        <begin position="26"/>
        <end position="49"/>
    </location>
</feature>
<evidence type="ECO:0008006" key="4">
    <source>
        <dbReference type="Google" id="ProtNLM"/>
    </source>
</evidence>
<dbReference type="RefSeq" id="WP_090276515.1">
    <property type="nucleotide sequence ID" value="NZ_LT629748.1"/>
</dbReference>
<dbReference type="AlphaFoldDB" id="A0A1H1V7C2"/>
<dbReference type="STRING" id="797277.SAMN05216198_2834"/>
<name>A0A1H1V7C2_9GAMM</name>
<protein>
    <recommendedName>
        <fullName evidence="4">Iron transporter</fullName>
    </recommendedName>
</protein>
<gene>
    <name evidence="2" type="ORF">SAMN05216198_2834</name>
</gene>
<keyword evidence="1" id="KW-0812">Transmembrane</keyword>
<evidence type="ECO:0000313" key="3">
    <source>
        <dbReference type="Proteomes" id="UP000243426"/>
    </source>
</evidence>
<sequence>MLVSYRLLTDLSAPVRYRLVILSRTLLAIGGGYLFTALSTASLALALPLPRPQAVLAATQLSFALYCAVIIWAFAAASVRRAWLVTAGLCAVPATYLLLNGAWS</sequence>
<evidence type="ECO:0000256" key="1">
    <source>
        <dbReference type="SAM" id="Phobius"/>
    </source>
</evidence>
<dbReference type="EMBL" id="LT629748">
    <property type="protein sequence ID" value="SDS80704.1"/>
    <property type="molecule type" value="Genomic_DNA"/>
</dbReference>
<organism evidence="2 3">
    <name type="scientific">Halopseudomonas litoralis</name>
    <dbReference type="NCBI Taxonomy" id="797277"/>
    <lineage>
        <taxon>Bacteria</taxon>
        <taxon>Pseudomonadati</taxon>
        <taxon>Pseudomonadota</taxon>
        <taxon>Gammaproteobacteria</taxon>
        <taxon>Pseudomonadales</taxon>
        <taxon>Pseudomonadaceae</taxon>
        <taxon>Halopseudomonas</taxon>
    </lineage>
</organism>
<keyword evidence="1" id="KW-1133">Transmembrane helix</keyword>
<reference evidence="3" key="1">
    <citation type="submission" date="2016-10" db="EMBL/GenBank/DDBJ databases">
        <authorList>
            <person name="Varghese N."/>
            <person name="Submissions S."/>
        </authorList>
    </citation>
    <scope>NUCLEOTIDE SEQUENCE [LARGE SCALE GENOMIC DNA]</scope>
    <source>
        <strain evidence="3">2SM5</strain>
    </source>
</reference>
<dbReference type="Proteomes" id="UP000243426">
    <property type="component" value="Chromosome I"/>
</dbReference>
<keyword evidence="3" id="KW-1185">Reference proteome</keyword>
<dbReference type="OrthoDB" id="6919381at2"/>
<keyword evidence="1" id="KW-0472">Membrane</keyword>